<dbReference type="Pfam" id="PF17749">
    <property type="entry name" value="MIP-T3_C"/>
    <property type="match status" value="1"/>
</dbReference>
<keyword evidence="3" id="KW-0963">Cytoplasm</keyword>
<feature type="compositionally biased region" description="Low complexity" evidence="11">
    <location>
        <begin position="256"/>
        <end position="266"/>
    </location>
</feature>
<keyword evidence="15" id="KW-1185">Reference proteome</keyword>
<dbReference type="GO" id="GO:0005930">
    <property type="term" value="C:axoneme"/>
    <property type="evidence" value="ECO:0007669"/>
    <property type="project" value="UniProtKB-SubCell"/>
</dbReference>
<evidence type="ECO:0000256" key="11">
    <source>
        <dbReference type="SAM" id="MobiDB-lite"/>
    </source>
</evidence>
<evidence type="ECO:0000256" key="1">
    <source>
        <dbReference type="ARBA" id="ARBA00004120"/>
    </source>
</evidence>
<dbReference type="PANTHER" id="PTHR31363:SF0">
    <property type="entry name" value="TRAF3-INTERACTING PROTEIN 1"/>
    <property type="match status" value="1"/>
</dbReference>
<feature type="domain" description="TRAF3-interacting protein 1 C-terminal" evidence="13">
    <location>
        <begin position="400"/>
        <end position="555"/>
    </location>
</feature>
<dbReference type="PANTHER" id="PTHR31363">
    <property type="entry name" value="TRAF3-INTERACTING PROTEIN 1"/>
    <property type="match status" value="1"/>
</dbReference>
<sequence length="562" mass="62829">MDVDPKIIKRTQDTLGKIIKKPVLTDKLLSRPPFRFLHDICTAFIRTTGLMKGLFSTEELNADNVKDKDSKLAFLQKLVDYLSIAHGYVIPVRIMSVIAGKEPEKTNELLYLLADMVNKGVDNEECVTRTQRGDARQLHKKGRTKQQENNTYDHNQGKIEAAPVEVDHGDRRPDITEKPDKKLSNDKSKQTEHFQKTSVRARPKENGKLTPQLVEQKKESDAVRPVDKQSADKSQINGDSKERTKIESGRLGSHGQGHTSQQGSRSNSTAEKLREGAGTPSTAGVESPTHIRVSRPPSVKGSHVRKDEPSPSVPRQEDGKSETPPNARLAPPRIRRPTDLTIDDSARITGPSALGVSTLIIPEAHQDSEDDDDAQFVIEETVFAGSALRQKLGDGDGDEKQQDHGGLVKKMLQSKKDFEAGNILSQSKIDPQGYMSGQLDEATRQRERAQMGKDIDRLCQSLQSLSRSALPLGKLMDFVQEDLESMQQEFERWTAENRTLKARLREEENLTQSSIQPLRAQLAELQNYAAEQRKAIATFKAKILSNDERIHDMLSRSIEKTC</sequence>
<evidence type="ECO:0000256" key="4">
    <source>
        <dbReference type="ARBA" id="ARBA00022794"/>
    </source>
</evidence>
<gene>
    <name evidence="14" type="ORF">CRM22_009301</name>
</gene>
<evidence type="ECO:0000313" key="14">
    <source>
        <dbReference type="EMBL" id="TGZ59054.1"/>
    </source>
</evidence>
<evidence type="ECO:0000256" key="7">
    <source>
        <dbReference type="ARBA" id="ARBA00023273"/>
    </source>
</evidence>
<evidence type="ECO:0000256" key="6">
    <source>
        <dbReference type="ARBA" id="ARBA00023212"/>
    </source>
</evidence>
<dbReference type="EMBL" id="SJOL01009019">
    <property type="protein sequence ID" value="TGZ59054.1"/>
    <property type="molecule type" value="Genomic_DNA"/>
</dbReference>
<dbReference type="Proteomes" id="UP000308267">
    <property type="component" value="Unassembled WGS sequence"/>
</dbReference>
<dbReference type="Pfam" id="PF10243">
    <property type="entry name" value="MIP-T3"/>
    <property type="match status" value="1"/>
</dbReference>
<feature type="compositionally biased region" description="Basic and acidic residues" evidence="11">
    <location>
        <begin position="215"/>
        <end position="231"/>
    </location>
</feature>
<evidence type="ECO:0000256" key="5">
    <source>
        <dbReference type="ARBA" id="ARBA00023054"/>
    </source>
</evidence>
<dbReference type="FunFam" id="1.10.418.50:FF:000001">
    <property type="entry name" value="TRAF3-interacting protein 1 isoform X1"/>
    <property type="match status" value="1"/>
</dbReference>
<reference evidence="14 15" key="1">
    <citation type="journal article" date="2019" name="BMC Genomics">
        <title>New insights from Opisthorchis felineus genome: update on genomics of the epidemiologically important liver flukes.</title>
        <authorList>
            <person name="Ershov N.I."/>
            <person name="Mordvinov V.A."/>
            <person name="Prokhortchouk E.B."/>
            <person name="Pakharukova M.Y."/>
            <person name="Gunbin K.V."/>
            <person name="Ustyantsev K."/>
            <person name="Genaev M.A."/>
            <person name="Blinov A.G."/>
            <person name="Mazur A."/>
            <person name="Boulygina E."/>
            <person name="Tsygankova S."/>
            <person name="Khrameeva E."/>
            <person name="Chekanov N."/>
            <person name="Fan G."/>
            <person name="Xiao A."/>
            <person name="Zhang H."/>
            <person name="Xu X."/>
            <person name="Yang H."/>
            <person name="Solovyev V."/>
            <person name="Lee S.M."/>
            <person name="Liu X."/>
            <person name="Afonnikov D.A."/>
            <person name="Skryabin K.G."/>
        </authorList>
    </citation>
    <scope>NUCLEOTIDE SEQUENCE [LARGE SCALE GENOMIC DNA]</scope>
    <source>
        <strain evidence="14">AK-0245</strain>
        <tissue evidence="14">Whole organism</tissue>
    </source>
</reference>
<protein>
    <recommendedName>
        <fullName evidence="9">TRAF3-interacting protein 1</fullName>
    </recommendedName>
</protein>
<proteinExistence type="inferred from homology"/>
<dbReference type="STRING" id="147828.A0A4V3SD26"/>
<dbReference type="InterPro" id="IPR041476">
    <property type="entry name" value="TRAF3IP1_C"/>
</dbReference>
<dbReference type="GO" id="GO:0042073">
    <property type="term" value="P:intraciliary transport"/>
    <property type="evidence" value="ECO:0007669"/>
    <property type="project" value="TreeGrafter"/>
</dbReference>
<evidence type="ECO:0000259" key="12">
    <source>
        <dbReference type="Pfam" id="PF10243"/>
    </source>
</evidence>
<comment type="caution">
    <text evidence="14">The sequence shown here is derived from an EMBL/GenBank/DDBJ whole genome shotgun (WGS) entry which is preliminary data.</text>
</comment>
<evidence type="ECO:0000256" key="8">
    <source>
        <dbReference type="ARBA" id="ARBA00043971"/>
    </source>
</evidence>
<evidence type="ECO:0000313" key="15">
    <source>
        <dbReference type="Proteomes" id="UP000308267"/>
    </source>
</evidence>
<dbReference type="Gene3D" id="1.10.418.50">
    <property type="entry name" value="Microtubule-binding protein MIP-T3"/>
    <property type="match status" value="1"/>
</dbReference>
<comment type="subcellular location">
    <subcellularLocation>
        <location evidence="2">Cytoplasm</location>
        <location evidence="2">Cytoskeleton</location>
        <location evidence="2">Cilium axoneme</location>
    </subcellularLocation>
    <subcellularLocation>
        <location evidence="1">Cytoplasm</location>
        <location evidence="1">Cytoskeleton</location>
        <location evidence="1">Cilium basal body</location>
    </subcellularLocation>
</comment>
<dbReference type="GO" id="GO:0030992">
    <property type="term" value="C:intraciliary transport particle B"/>
    <property type="evidence" value="ECO:0007669"/>
    <property type="project" value="TreeGrafter"/>
</dbReference>
<dbReference type="GO" id="GO:0036064">
    <property type="term" value="C:ciliary basal body"/>
    <property type="evidence" value="ECO:0007669"/>
    <property type="project" value="TreeGrafter"/>
</dbReference>
<dbReference type="GO" id="GO:0070507">
    <property type="term" value="P:regulation of microtubule cytoskeleton organization"/>
    <property type="evidence" value="ECO:0007669"/>
    <property type="project" value="TreeGrafter"/>
</dbReference>
<dbReference type="InterPro" id="IPR018799">
    <property type="entry name" value="TRAF3IP1"/>
</dbReference>
<organism evidence="14 15">
    <name type="scientific">Opisthorchis felineus</name>
    <dbReference type="NCBI Taxonomy" id="147828"/>
    <lineage>
        <taxon>Eukaryota</taxon>
        <taxon>Metazoa</taxon>
        <taxon>Spiralia</taxon>
        <taxon>Lophotrochozoa</taxon>
        <taxon>Platyhelminthes</taxon>
        <taxon>Trematoda</taxon>
        <taxon>Digenea</taxon>
        <taxon>Opisthorchiida</taxon>
        <taxon>Opisthorchiata</taxon>
        <taxon>Opisthorchiidae</taxon>
        <taxon>Opisthorchis</taxon>
    </lineage>
</organism>
<keyword evidence="7" id="KW-0966">Cell projection</keyword>
<keyword evidence="6" id="KW-0206">Cytoskeleton</keyword>
<evidence type="ECO:0000256" key="9">
    <source>
        <dbReference type="ARBA" id="ARBA00070492"/>
    </source>
</evidence>
<dbReference type="GO" id="GO:0060271">
    <property type="term" value="P:cilium assembly"/>
    <property type="evidence" value="ECO:0007669"/>
    <property type="project" value="TreeGrafter"/>
</dbReference>
<name>A0A4V3SD26_OPIFE</name>
<feature type="domain" description="TRAF3-interacting protein 1 N-terminal" evidence="12">
    <location>
        <begin position="8"/>
        <end position="116"/>
    </location>
</feature>
<dbReference type="GO" id="GO:0048513">
    <property type="term" value="P:animal organ development"/>
    <property type="evidence" value="ECO:0007669"/>
    <property type="project" value="UniProtKB-ARBA"/>
</dbReference>
<feature type="coiled-coil region" evidence="10">
    <location>
        <begin position="476"/>
        <end position="510"/>
    </location>
</feature>
<dbReference type="GO" id="GO:0008017">
    <property type="term" value="F:microtubule binding"/>
    <property type="evidence" value="ECO:0007669"/>
    <property type="project" value="InterPro"/>
</dbReference>
<evidence type="ECO:0000256" key="10">
    <source>
        <dbReference type="SAM" id="Coils"/>
    </source>
</evidence>
<dbReference type="GO" id="GO:0048731">
    <property type="term" value="P:system development"/>
    <property type="evidence" value="ECO:0007669"/>
    <property type="project" value="UniProtKB-ARBA"/>
</dbReference>
<feature type="compositionally biased region" description="Basic and acidic residues" evidence="11">
    <location>
        <begin position="239"/>
        <end position="248"/>
    </location>
</feature>
<evidence type="ECO:0000259" key="13">
    <source>
        <dbReference type="Pfam" id="PF17749"/>
    </source>
</evidence>
<feature type="region of interest" description="Disordered" evidence="11">
    <location>
        <begin position="129"/>
        <end position="371"/>
    </location>
</feature>
<dbReference type="InterPro" id="IPR040468">
    <property type="entry name" value="TRAF3IP1_N"/>
</dbReference>
<evidence type="ECO:0000256" key="2">
    <source>
        <dbReference type="ARBA" id="ARBA00004430"/>
    </source>
</evidence>
<comment type="similarity">
    <text evidence="8">Belongs to the TRAF3IP1 family.</text>
</comment>
<feature type="compositionally biased region" description="Basic and acidic residues" evidence="11">
    <location>
        <begin position="304"/>
        <end position="321"/>
    </location>
</feature>
<keyword evidence="4" id="KW-0970">Cilium biogenesis/degradation</keyword>
<accession>A0A4V3SD26</accession>
<feature type="region of interest" description="Disordered" evidence="11">
    <location>
        <begin position="425"/>
        <end position="444"/>
    </location>
</feature>
<dbReference type="InterPro" id="IPR042576">
    <property type="entry name" value="TRAF3IP1_N_sf"/>
</dbReference>
<feature type="compositionally biased region" description="Basic and acidic residues" evidence="11">
    <location>
        <begin position="165"/>
        <end position="195"/>
    </location>
</feature>
<dbReference type="AlphaFoldDB" id="A0A4V3SD26"/>
<keyword evidence="5 10" id="KW-0175">Coiled coil</keyword>
<dbReference type="OrthoDB" id="10258914at2759"/>
<evidence type="ECO:0000256" key="3">
    <source>
        <dbReference type="ARBA" id="ARBA00022490"/>
    </source>
</evidence>